<evidence type="ECO:0000313" key="10">
    <source>
        <dbReference type="Proteomes" id="UP000053244"/>
    </source>
</evidence>
<evidence type="ECO:0000313" key="9">
    <source>
        <dbReference type="EMBL" id="KUL31262.1"/>
    </source>
</evidence>
<keyword evidence="10" id="KW-1185">Reference proteome</keyword>
<dbReference type="Proteomes" id="UP000053244">
    <property type="component" value="Unassembled WGS sequence"/>
</dbReference>
<keyword evidence="4" id="KW-0680">Restriction system</keyword>
<keyword evidence="2 5" id="KW-0808">Transferase</keyword>
<comment type="catalytic activity">
    <reaction evidence="7">
        <text>a 2'-deoxycytidine in DNA + S-adenosyl-L-methionine = a 5-methyl-2'-deoxycytidine in DNA + S-adenosyl-L-homocysteine + H(+)</text>
        <dbReference type="Rhea" id="RHEA:13681"/>
        <dbReference type="Rhea" id="RHEA-COMP:11369"/>
        <dbReference type="Rhea" id="RHEA-COMP:11370"/>
        <dbReference type="ChEBI" id="CHEBI:15378"/>
        <dbReference type="ChEBI" id="CHEBI:57856"/>
        <dbReference type="ChEBI" id="CHEBI:59789"/>
        <dbReference type="ChEBI" id="CHEBI:85452"/>
        <dbReference type="ChEBI" id="CHEBI:85454"/>
        <dbReference type="EC" id="2.1.1.37"/>
    </reaction>
</comment>
<keyword evidence="3 5" id="KW-0949">S-adenosyl-L-methionine</keyword>
<dbReference type="Gene3D" id="3.40.50.150">
    <property type="entry name" value="Vaccinia Virus protein VP39"/>
    <property type="match status" value="1"/>
</dbReference>
<dbReference type="GO" id="GO:0009307">
    <property type="term" value="P:DNA restriction-modification system"/>
    <property type="evidence" value="ECO:0007669"/>
    <property type="project" value="UniProtKB-KW"/>
</dbReference>
<dbReference type="GO" id="GO:0003886">
    <property type="term" value="F:DNA (cytosine-5-)-methyltransferase activity"/>
    <property type="evidence" value="ECO:0007669"/>
    <property type="project" value="UniProtKB-EC"/>
</dbReference>
<keyword evidence="1 5" id="KW-0489">Methyltransferase</keyword>
<name>A0A101JQN4_9ACTN</name>
<dbReference type="Pfam" id="PF00145">
    <property type="entry name" value="DNA_methylase"/>
    <property type="match status" value="1"/>
</dbReference>
<dbReference type="PRINTS" id="PR00105">
    <property type="entry name" value="C5METTRFRASE"/>
</dbReference>
<dbReference type="SUPFAM" id="SSF53335">
    <property type="entry name" value="S-adenosyl-L-methionine-dependent methyltransferases"/>
    <property type="match status" value="1"/>
</dbReference>
<dbReference type="AlphaFoldDB" id="A0A101JQN4"/>
<evidence type="ECO:0000256" key="5">
    <source>
        <dbReference type="PROSITE-ProRule" id="PRU01016"/>
    </source>
</evidence>
<reference evidence="9 10" key="1">
    <citation type="submission" date="2015-10" db="EMBL/GenBank/DDBJ databases">
        <authorList>
            <person name="Gilbert D.G."/>
        </authorList>
    </citation>
    <scope>NUCLEOTIDE SEQUENCE [LARGE SCALE GENOMIC DNA]</scope>
    <source>
        <strain evidence="9 10">NRRL B-16712</strain>
    </source>
</reference>
<feature type="active site" evidence="5">
    <location>
        <position position="93"/>
    </location>
</feature>
<dbReference type="InterPro" id="IPR029063">
    <property type="entry name" value="SAM-dependent_MTases_sf"/>
</dbReference>
<evidence type="ECO:0000256" key="4">
    <source>
        <dbReference type="ARBA" id="ARBA00022747"/>
    </source>
</evidence>
<sequence>MFERRFTVQGHQGSVLSLFTGAGGLDLGLEAAGFETRACLEIDPFCAETLQNNRPEWEQLKCRDVTVAAETVKPKDLGLKVGDLDLIAGGPPCQPFSMAAQWANTGRRGMDDDRAQTVVAMLDLVEVFQPRALLIENVAGFLRGEISASPFIRERLAEINAKHGTAYSLHAQIIDSAAYGVPQRRNRVIGIATRDGKLMELPVPTHADAPIRAWDAIGDLAEADLPVPQGNWAGLLPSIPEGSNYQYLTARGGGEELFGYRTRYWSFLLKLARDQPAWTLAASPGPSTGPFHWDNRPLTARESLRLQSFPDSWNLAGPFRQQIKQAGNATPPLLAEVFGRALLTHLNGVPADVQEQVRPTLLLGQLEGPLRKPAEVLPVPERYHDKKGAKKAHPGTGKGPKPREVAPSQSRAGLVSSSDAVQQELAW</sequence>
<evidence type="ECO:0000256" key="7">
    <source>
        <dbReference type="RuleBase" id="RU000417"/>
    </source>
</evidence>
<dbReference type="GO" id="GO:0032259">
    <property type="term" value="P:methylation"/>
    <property type="evidence" value="ECO:0007669"/>
    <property type="project" value="UniProtKB-KW"/>
</dbReference>
<accession>A0A101JQN4</accession>
<dbReference type="PANTHER" id="PTHR10629:SF52">
    <property type="entry name" value="DNA (CYTOSINE-5)-METHYLTRANSFERASE 1"/>
    <property type="match status" value="1"/>
</dbReference>
<comment type="caution">
    <text evidence="9">The sequence shown here is derived from an EMBL/GenBank/DDBJ whole genome shotgun (WGS) entry which is preliminary data.</text>
</comment>
<evidence type="ECO:0000256" key="1">
    <source>
        <dbReference type="ARBA" id="ARBA00022603"/>
    </source>
</evidence>
<dbReference type="Gene3D" id="3.90.120.10">
    <property type="entry name" value="DNA Methylase, subunit A, domain 2"/>
    <property type="match status" value="1"/>
</dbReference>
<evidence type="ECO:0000256" key="3">
    <source>
        <dbReference type="ARBA" id="ARBA00022691"/>
    </source>
</evidence>
<dbReference type="EMBL" id="LLZH01000223">
    <property type="protein sequence ID" value="KUL31262.1"/>
    <property type="molecule type" value="Genomic_DNA"/>
</dbReference>
<dbReference type="PANTHER" id="PTHR10629">
    <property type="entry name" value="CYTOSINE-SPECIFIC METHYLTRANSFERASE"/>
    <property type="match status" value="1"/>
</dbReference>
<dbReference type="OrthoDB" id="9813719at2"/>
<dbReference type="InterPro" id="IPR018117">
    <property type="entry name" value="C5_DNA_meth_AS"/>
</dbReference>
<gene>
    <name evidence="9" type="ORF">ADL15_22700</name>
</gene>
<dbReference type="PROSITE" id="PS00094">
    <property type="entry name" value="C5_MTASE_1"/>
    <property type="match status" value="1"/>
</dbReference>
<proteinExistence type="inferred from homology"/>
<feature type="region of interest" description="Disordered" evidence="8">
    <location>
        <begin position="373"/>
        <end position="427"/>
    </location>
</feature>
<dbReference type="GO" id="GO:0044027">
    <property type="term" value="P:negative regulation of gene expression via chromosomal CpG island methylation"/>
    <property type="evidence" value="ECO:0007669"/>
    <property type="project" value="TreeGrafter"/>
</dbReference>
<evidence type="ECO:0000256" key="2">
    <source>
        <dbReference type="ARBA" id="ARBA00022679"/>
    </source>
</evidence>
<protein>
    <recommendedName>
        <fullName evidence="7">Cytosine-specific methyltransferase</fullName>
        <ecNumber evidence="7">2.1.1.37</ecNumber>
    </recommendedName>
</protein>
<evidence type="ECO:0000256" key="8">
    <source>
        <dbReference type="SAM" id="MobiDB-lite"/>
    </source>
</evidence>
<dbReference type="InterPro" id="IPR001525">
    <property type="entry name" value="C5_MeTfrase"/>
</dbReference>
<dbReference type="EC" id="2.1.1.37" evidence="7"/>
<organism evidence="9 10">
    <name type="scientific">Actinoplanes awajinensis subsp. mycoplanecinus</name>
    <dbReference type="NCBI Taxonomy" id="135947"/>
    <lineage>
        <taxon>Bacteria</taxon>
        <taxon>Bacillati</taxon>
        <taxon>Actinomycetota</taxon>
        <taxon>Actinomycetes</taxon>
        <taxon>Micromonosporales</taxon>
        <taxon>Micromonosporaceae</taxon>
        <taxon>Actinoplanes</taxon>
    </lineage>
</organism>
<evidence type="ECO:0000256" key="6">
    <source>
        <dbReference type="RuleBase" id="RU000416"/>
    </source>
</evidence>
<dbReference type="GO" id="GO:0003677">
    <property type="term" value="F:DNA binding"/>
    <property type="evidence" value="ECO:0007669"/>
    <property type="project" value="TreeGrafter"/>
</dbReference>
<comment type="similarity">
    <text evidence="5 6">Belongs to the class I-like SAM-binding methyltransferase superfamily. C5-methyltransferase family.</text>
</comment>
<dbReference type="PROSITE" id="PS51679">
    <property type="entry name" value="SAM_MT_C5"/>
    <property type="match status" value="1"/>
</dbReference>
<dbReference type="InterPro" id="IPR050390">
    <property type="entry name" value="C5-Methyltransferase"/>
</dbReference>
<dbReference type="NCBIfam" id="TIGR00675">
    <property type="entry name" value="dcm"/>
    <property type="match status" value="1"/>
</dbReference>
<feature type="compositionally biased region" description="Polar residues" evidence="8">
    <location>
        <begin position="407"/>
        <end position="421"/>
    </location>
</feature>